<dbReference type="Proteomes" id="UP001360953">
    <property type="component" value="Unassembled WGS sequence"/>
</dbReference>
<dbReference type="RefSeq" id="XP_066653246.1">
    <property type="nucleotide sequence ID" value="XM_066802576.1"/>
</dbReference>
<protein>
    <submittedName>
        <fullName evidence="2">Uncharacterized protein</fullName>
    </submittedName>
</protein>
<evidence type="ECO:0000313" key="2">
    <source>
        <dbReference type="EMBL" id="KAK7534207.1"/>
    </source>
</evidence>
<feature type="region of interest" description="Disordered" evidence="1">
    <location>
        <begin position="1"/>
        <end position="24"/>
    </location>
</feature>
<comment type="caution">
    <text evidence="2">The sequence shown here is derived from an EMBL/GenBank/DDBJ whole genome shotgun (WGS) entry which is preliminary data.</text>
</comment>
<proteinExistence type="predicted"/>
<organism evidence="2 3">
    <name type="scientific">Phyllosticta citribraziliensis</name>
    <dbReference type="NCBI Taxonomy" id="989973"/>
    <lineage>
        <taxon>Eukaryota</taxon>
        <taxon>Fungi</taxon>
        <taxon>Dikarya</taxon>
        <taxon>Ascomycota</taxon>
        <taxon>Pezizomycotina</taxon>
        <taxon>Dothideomycetes</taxon>
        <taxon>Dothideomycetes incertae sedis</taxon>
        <taxon>Botryosphaeriales</taxon>
        <taxon>Phyllostictaceae</taxon>
        <taxon>Phyllosticta</taxon>
    </lineage>
</organism>
<name>A0ABR1LG64_9PEZI</name>
<reference evidence="2 3" key="1">
    <citation type="submission" date="2024-04" db="EMBL/GenBank/DDBJ databases">
        <title>Phyllosticta paracitricarpa is synonymous to the EU quarantine fungus P. citricarpa based on phylogenomic analyses.</title>
        <authorList>
            <consortium name="Lawrence Berkeley National Laboratory"/>
            <person name="Van ingen-buijs V.A."/>
            <person name="Van westerhoven A.C."/>
            <person name="Haridas S."/>
            <person name="Skiadas P."/>
            <person name="Martin F."/>
            <person name="Groenewald J.Z."/>
            <person name="Crous P.W."/>
            <person name="Seidl M.F."/>
        </authorList>
    </citation>
    <scope>NUCLEOTIDE SEQUENCE [LARGE SCALE GENOMIC DNA]</scope>
    <source>
        <strain evidence="2 3">CPC 17464</strain>
    </source>
</reference>
<keyword evidence="3" id="KW-1185">Reference proteome</keyword>
<sequence>MQERETPELPVPSPSAPHGAGSFEAHLHSFQVTLNAAHPHSFQGSSNAAFPHSFQDPSNAAHPHSFQGPSNAAHPHSFPGPSSGAYETFWSESDTQEDSDTLLSLRKTKEEDVRLPPEVEKLFQKEQPAALLCSPNTSWRRLTSSGETPSFLNATSLGEHYKLTQELQSDAEPSTVLRRFVVTVYFDVISALSRPKRYTRHVITKRGISLVAAAIRENSEFSSAKIARHLWVWAKQGIVFRQFANKLGGTACFFFMPGTGHTKWIYDLRRAEDDEVVAILRRHGIA</sequence>
<gene>
    <name evidence="2" type="ORF">J3D65DRAFT_660587</name>
</gene>
<evidence type="ECO:0000313" key="3">
    <source>
        <dbReference type="Proteomes" id="UP001360953"/>
    </source>
</evidence>
<dbReference type="GeneID" id="92035482"/>
<accession>A0ABR1LG64</accession>
<evidence type="ECO:0000256" key="1">
    <source>
        <dbReference type="SAM" id="MobiDB-lite"/>
    </source>
</evidence>
<feature type="region of interest" description="Disordered" evidence="1">
    <location>
        <begin position="43"/>
        <end position="100"/>
    </location>
</feature>
<dbReference type="EMBL" id="JBBPEH010000009">
    <property type="protein sequence ID" value="KAK7534207.1"/>
    <property type="molecule type" value="Genomic_DNA"/>
</dbReference>